<evidence type="ECO:0008006" key="3">
    <source>
        <dbReference type="Google" id="ProtNLM"/>
    </source>
</evidence>
<dbReference type="RefSeq" id="XP_012196247.1">
    <property type="nucleotide sequence ID" value="XM_012340857.1"/>
</dbReference>
<dbReference type="KEGG" id="spar:SPRG_02312"/>
<dbReference type="AlphaFoldDB" id="A0A067CS15"/>
<protein>
    <recommendedName>
        <fullName evidence="3">Protein kinase domain-containing protein</fullName>
    </recommendedName>
</protein>
<evidence type="ECO:0000313" key="1">
    <source>
        <dbReference type="EMBL" id="KDO33504.1"/>
    </source>
</evidence>
<accession>A0A067CS15</accession>
<dbReference type="Gene3D" id="1.10.510.10">
    <property type="entry name" value="Transferase(Phosphotransferase) domain 1"/>
    <property type="match status" value="1"/>
</dbReference>
<dbReference type="SUPFAM" id="SSF56112">
    <property type="entry name" value="Protein kinase-like (PK-like)"/>
    <property type="match status" value="1"/>
</dbReference>
<dbReference type="VEuPathDB" id="FungiDB:SPRG_02312"/>
<dbReference type="Proteomes" id="UP000030745">
    <property type="component" value="Unassembled WGS sequence"/>
</dbReference>
<proteinExistence type="predicted"/>
<reference evidence="1 2" key="1">
    <citation type="journal article" date="2013" name="PLoS Genet.">
        <title>Distinctive expansion of potential virulence genes in the genome of the oomycete fish pathogen Saprolegnia parasitica.</title>
        <authorList>
            <person name="Jiang R.H."/>
            <person name="de Bruijn I."/>
            <person name="Haas B.J."/>
            <person name="Belmonte R."/>
            <person name="Lobach L."/>
            <person name="Christie J."/>
            <person name="van den Ackerveken G."/>
            <person name="Bottin A."/>
            <person name="Bulone V."/>
            <person name="Diaz-Moreno S.M."/>
            <person name="Dumas B."/>
            <person name="Fan L."/>
            <person name="Gaulin E."/>
            <person name="Govers F."/>
            <person name="Grenville-Briggs L.J."/>
            <person name="Horner N.R."/>
            <person name="Levin J.Z."/>
            <person name="Mammella M."/>
            <person name="Meijer H.J."/>
            <person name="Morris P."/>
            <person name="Nusbaum C."/>
            <person name="Oome S."/>
            <person name="Phillips A.J."/>
            <person name="van Rooyen D."/>
            <person name="Rzeszutek E."/>
            <person name="Saraiva M."/>
            <person name="Secombes C.J."/>
            <person name="Seidl M.F."/>
            <person name="Snel B."/>
            <person name="Stassen J.H."/>
            <person name="Sykes S."/>
            <person name="Tripathy S."/>
            <person name="van den Berg H."/>
            <person name="Vega-Arreguin J.C."/>
            <person name="Wawra S."/>
            <person name="Young S.K."/>
            <person name="Zeng Q."/>
            <person name="Dieguez-Uribeondo J."/>
            <person name="Russ C."/>
            <person name="Tyler B.M."/>
            <person name="van West P."/>
        </authorList>
    </citation>
    <scope>NUCLEOTIDE SEQUENCE [LARGE SCALE GENOMIC DNA]</scope>
    <source>
        <strain evidence="1 2">CBS 223.65</strain>
    </source>
</reference>
<dbReference type="InterPro" id="IPR011009">
    <property type="entry name" value="Kinase-like_dom_sf"/>
</dbReference>
<sequence>MVQTTRMLSRNFSMLTRAASLLPLSKRRVLHDVVAAMVCVHGQDLTDSGTSRKATEHATMTAEIGTVAWIAPKVLNGVQYSAKAEMYSLGSRRSTRSKYRTTPTCPGSYPALASALTLPRHTSLSPASFRPSSPSAARWQ</sequence>
<gene>
    <name evidence="1" type="ORF">SPRG_02312</name>
</gene>
<organism evidence="1 2">
    <name type="scientific">Saprolegnia parasitica (strain CBS 223.65)</name>
    <dbReference type="NCBI Taxonomy" id="695850"/>
    <lineage>
        <taxon>Eukaryota</taxon>
        <taxon>Sar</taxon>
        <taxon>Stramenopiles</taxon>
        <taxon>Oomycota</taxon>
        <taxon>Saprolegniomycetes</taxon>
        <taxon>Saprolegniales</taxon>
        <taxon>Saprolegniaceae</taxon>
        <taxon>Saprolegnia</taxon>
    </lineage>
</organism>
<evidence type="ECO:0000313" key="2">
    <source>
        <dbReference type="Proteomes" id="UP000030745"/>
    </source>
</evidence>
<keyword evidence="2" id="KW-1185">Reference proteome</keyword>
<dbReference type="EMBL" id="KK583193">
    <property type="protein sequence ID" value="KDO33504.1"/>
    <property type="molecule type" value="Genomic_DNA"/>
</dbReference>
<name>A0A067CS15_SAPPC</name>
<dbReference type="GeneID" id="24124869"/>